<proteinExistence type="predicted"/>
<dbReference type="SUPFAM" id="SSF117281">
    <property type="entry name" value="Kelch motif"/>
    <property type="match status" value="1"/>
</dbReference>
<dbReference type="OrthoDB" id="191037at2759"/>
<dbReference type="PhylomeDB" id="A0A0G4FKN1"/>
<dbReference type="InterPro" id="IPR003131">
    <property type="entry name" value="T1-type_BTB"/>
</dbReference>
<dbReference type="EMBL" id="CDMY01000454">
    <property type="protein sequence ID" value="CEM14152.1"/>
    <property type="molecule type" value="Genomic_DNA"/>
</dbReference>
<dbReference type="SMART" id="SM00225">
    <property type="entry name" value="BTB"/>
    <property type="match status" value="1"/>
</dbReference>
<reference evidence="6 7" key="1">
    <citation type="submission" date="2014-11" db="EMBL/GenBank/DDBJ databases">
        <authorList>
            <person name="Zhu J."/>
            <person name="Qi W."/>
            <person name="Song R."/>
        </authorList>
    </citation>
    <scope>NUCLEOTIDE SEQUENCE [LARGE SCALE GENOMIC DNA]</scope>
</reference>
<dbReference type="InterPro" id="IPR015915">
    <property type="entry name" value="Kelch-typ_b-propeller"/>
</dbReference>
<dbReference type="STRING" id="1169540.A0A0G4FKN1"/>
<feature type="domain" description="BTB" evidence="5">
    <location>
        <begin position="209"/>
        <end position="311"/>
    </location>
</feature>
<dbReference type="AlphaFoldDB" id="A0A0G4FKN1"/>
<dbReference type="FunFam" id="3.30.710.10:FF:000115">
    <property type="entry name" value="Kelch protein K13"/>
    <property type="match status" value="1"/>
</dbReference>
<protein>
    <recommendedName>
        <fullName evidence="5">BTB domain-containing protein</fullName>
    </recommendedName>
</protein>
<keyword evidence="1" id="KW-0880">Kelch repeat</keyword>
<dbReference type="Gene3D" id="3.30.710.10">
    <property type="entry name" value="Potassium Channel Kv1.1, Chain A"/>
    <property type="match status" value="1"/>
</dbReference>
<dbReference type="Pfam" id="PF02214">
    <property type="entry name" value="BTB_2"/>
    <property type="match status" value="1"/>
</dbReference>
<dbReference type="InterPro" id="IPR011333">
    <property type="entry name" value="SKP1/BTB/POZ_sf"/>
</dbReference>
<keyword evidence="7" id="KW-1185">Reference proteome</keyword>
<evidence type="ECO:0000259" key="5">
    <source>
        <dbReference type="SMART" id="SM00225"/>
    </source>
</evidence>
<evidence type="ECO:0000256" key="3">
    <source>
        <dbReference type="SAM" id="Coils"/>
    </source>
</evidence>
<feature type="region of interest" description="Disordered" evidence="4">
    <location>
        <begin position="1"/>
        <end position="71"/>
    </location>
</feature>
<organism evidence="6 7">
    <name type="scientific">Vitrella brassicaformis (strain CCMP3155)</name>
    <dbReference type="NCBI Taxonomy" id="1169540"/>
    <lineage>
        <taxon>Eukaryota</taxon>
        <taxon>Sar</taxon>
        <taxon>Alveolata</taxon>
        <taxon>Colpodellida</taxon>
        <taxon>Vitrellaceae</taxon>
        <taxon>Vitrella</taxon>
    </lineage>
</organism>
<dbReference type="CDD" id="cd18316">
    <property type="entry name" value="BTB_POZ_KCTD-like"/>
    <property type="match status" value="1"/>
</dbReference>
<evidence type="ECO:0000313" key="6">
    <source>
        <dbReference type="EMBL" id="CEM14152.1"/>
    </source>
</evidence>
<dbReference type="PANTHER" id="PTHR46344:SF27">
    <property type="entry name" value="KELCH REPEAT SUPERFAMILY PROTEIN"/>
    <property type="match status" value="1"/>
</dbReference>
<name>A0A0G4FKN1_VITBC</name>
<dbReference type="SUPFAM" id="SSF54695">
    <property type="entry name" value="POZ domain"/>
    <property type="match status" value="1"/>
</dbReference>
<evidence type="ECO:0000256" key="2">
    <source>
        <dbReference type="ARBA" id="ARBA00022737"/>
    </source>
</evidence>
<evidence type="ECO:0000256" key="1">
    <source>
        <dbReference type="ARBA" id="ARBA00022441"/>
    </source>
</evidence>
<keyword evidence="3" id="KW-0175">Coiled coil</keyword>
<dbReference type="SMART" id="SM00612">
    <property type="entry name" value="Kelch"/>
    <property type="match status" value="6"/>
</dbReference>
<dbReference type="Pfam" id="PF01344">
    <property type="entry name" value="Kelch_1"/>
    <property type="match status" value="1"/>
</dbReference>
<dbReference type="InParanoid" id="A0A0G4FKN1"/>
<dbReference type="Proteomes" id="UP000041254">
    <property type="component" value="Unassembled WGS sequence"/>
</dbReference>
<dbReference type="InterPro" id="IPR000210">
    <property type="entry name" value="BTB/POZ_dom"/>
</dbReference>
<dbReference type="OMA" id="YFQEYKN"/>
<dbReference type="FunCoup" id="A0A0G4FKN1">
    <property type="interactions" value="23"/>
</dbReference>
<dbReference type="Gene3D" id="2.120.10.80">
    <property type="entry name" value="Kelch-type beta propeller"/>
    <property type="match status" value="1"/>
</dbReference>
<sequence length="585" mass="65919">MMSAFNSVPFKTTPGGGAPSVSPFASNAGPGLPGSVAGSSPPGMPLPSTVLNEKPPGGGAAGASSSSFASPEDFETMVGDLRRTFIGWLKKTESDLRRERDTLRQERQSFEEEKARVWKQFMTEKTVEYEKIKEERRKAESEMMTALKQVQIEREDARRKINEERGKLDQEKEQQRRKHLLEREKFRQEYEAFEVERRRIVDSNIAAETMVDLNVGGVIFETSRHTLIQQSGSYLEALLSGRHPVSRDRQGRIFIDRDSELFRVVLNFLRNPAVPPTPRDDSESVSVCKEAEFYGIRFFPFSLVFAVGGHNGMEHLRAMEVLDVGQQCWRPCRPMTTERTYFGSAVLHNRLYVYGGQNLDYKALCETEVYDCLRDNWMLGPSLNVPRRNTCGAALGERLFAIGGFDGANILSSVESYDPRMKNWMEITPLTTPRSSALCSVQGDRLFVLGGTRGERLRTVETYEARMNKWEAFSADMIEVRSAGSSVSCLNHVYSLGGTDNSQQVHDSLEVLDPDTLNWSFRKSMTLQRMDCAAVVISDSIMVGGGQHGDVLNATEFYRPELDEWQAGPPMMFPRYGHSYLLVNL</sequence>
<dbReference type="InterPro" id="IPR006652">
    <property type="entry name" value="Kelch_1"/>
</dbReference>
<dbReference type="PANTHER" id="PTHR46344">
    <property type="entry name" value="OS02G0202900 PROTEIN"/>
    <property type="match status" value="1"/>
</dbReference>
<evidence type="ECO:0000313" key="7">
    <source>
        <dbReference type="Proteomes" id="UP000041254"/>
    </source>
</evidence>
<gene>
    <name evidence="6" type="ORF">Vbra_15663</name>
</gene>
<accession>A0A0G4FKN1</accession>
<dbReference type="GO" id="GO:0051260">
    <property type="term" value="P:protein homooligomerization"/>
    <property type="evidence" value="ECO:0007669"/>
    <property type="project" value="InterPro"/>
</dbReference>
<keyword evidence="2" id="KW-0677">Repeat</keyword>
<dbReference type="Pfam" id="PF24681">
    <property type="entry name" value="Kelch_KLHDC2_KLHL20_DRC7"/>
    <property type="match status" value="1"/>
</dbReference>
<feature type="coiled-coil region" evidence="3">
    <location>
        <begin position="89"/>
        <end position="178"/>
    </location>
</feature>
<evidence type="ECO:0000256" key="4">
    <source>
        <dbReference type="SAM" id="MobiDB-lite"/>
    </source>
</evidence>
<dbReference type="VEuPathDB" id="CryptoDB:Vbra_15663"/>
<feature type="compositionally biased region" description="Polar residues" evidence="4">
    <location>
        <begin position="1"/>
        <end position="10"/>
    </location>
</feature>